<dbReference type="InterPro" id="IPR036291">
    <property type="entry name" value="NAD(P)-bd_dom_sf"/>
</dbReference>
<dbReference type="RefSeq" id="WP_240261478.1">
    <property type="nucleotide sequence ID" value="NZ_CP092488.2"/>
</dbReference>
<dbReference type="SMART" id="SM00823">
    <property type="entry name" value="PKS_PP"/>
    <property type="match status" value="1"/>
</dbReference>
<dbReference type="InterPro" id="IPR013120">
    <property type="entry name" value="FAR_NAD-bd"/>
</dbReference>
<feature type="domain" description="Carrier" evidence="5">
    <location>
        <begin position="643"/>
        <end position="718"/>
    </location>
</feature>
<dbReference type="EMBL" id="CP092488">
    <property type="protein sequence ID" value="UMB69747.1"/>
    <property type="molecule type" value="Genomic_DNA"/>
</dbReference>
<evidence type="ECO:0000313" key="6">
    <source>
        <dbReference type="EMBL" id="UMB69747.1"/>
    </source>
</evidence>
<keyword evidence="1" id="KW-0596">Phosphopantetheine</keyword>
<evidence type="ECO:0000256" key="2">
    <source>
        <dbReference type="ARBA" id="ARBA00022553"/>
    </source>
</evidence>
<dbReference type="SUPFAM" id="SSF56801">
    <property type="entry name" value="Acetyl-CoA synthetase-like"/>
    <property type="match status" value="1"/>
</dbReference>
<keyword evidence="4" id="KW-0067">ATP-binding</keyword>
<sequence length="1161" mass="125881">MSSEAIDARTRAAVPEVTEISQLQTAKPDPAVVEAFRRPGLRLAEVLEIMMTGYADRPALGQRAATLNAEGEVELQPHFDTVSYAQVWSNVKDIAAAWSSDENPLTPGDLVAMIGFASADYLTIDLTNNYLGLVSVPLQHNLAASRLVPLLEEAQPAVLTVSMDYLDIGIEAALNTPSVRRLVAFDYDTRVRWHRASVEAARTRLAEHDVTVDDLGTVILRGRGRAAPAPYMDDDDSRLAMILYTSGSTGLPKGAMWTERMVTALWTANLVIDSTLPVVNVNFAPLNHMAGRSALSVALQAGGISYFVARSDLSTLFDDWRLVRPTHILLVPRVVDMLHQRHQTRVDQLVSAGEDAAVADLVAKAELREQVLGGRVLLGMVTTAPLSSQMREFIRATLDAPVIDAYGLTEIGVVSRDGVIARPPVLDYRLTDVSELGYFTTDRPHPRGELLIKSATAMPGYFKRPDVTADAFDAEGYYRTGDVVAEIAPNQVRYVDRRNNVIKLAQGEFVAVANLETVFASAPLVGQIFLYGNSARSTLLAVVIPTDEARSKYQDRFALKTAVRESLREVARIHQLQSYEVPADFLIDDEPFTPGNGLLSGVGKLLRPKLKERYGQQLEHVYAELDAARSEGLSALRRAGGTGPALDTVIQAAQTLLGLPDDQPDRDAHFIDLGGDSLSALSFSKLLEEIFGVEVPVGVIIGPSSDLTALATYIDGERASDGARPTAAQVHGPHATSVAANDLVLARFIDADTLRAAPHAASPADTITTVLLTGANGWLGRFLALEWLKRLSDNGGRLIALVRGRDAAAATRRLEDAFAVGDGAALADFRRLAAHHLEVIPGDINEPNLGLDEPTWRRLARDVDMVVHPAALVNHVLPYGQLFGPNVVGTAEIIRLAITERIKPVTYLSTVAMTLGVADFVEDGDIRQVSPHRLLDDSYANGYATSKWAGEVLLREAHDLCGLPVNVFRADMILGHDRYPGQLNETDMFTRLLLSVLVTGLAPGSFYLGDGSGMRPRAHYDGLPVRFVAEAIATIGADQRAGFTSFDVMNPHDDDISLDAIVDWLIAGGAAITRIEDYAEWVRRFEGALRGLPAHQRRRSVLALLDAFRSPQHPVRGASAPTAVFRDAVRSAGVGDVHDIPHLDRTLISKYVADLSVLGLV</sequence>
<name>A0ABY3VMA4_9MYCO</name>
<evidence type="ECO:0000256" key="3">
    <source>
        <dbReference type="ARBA" id="ARBA00022741"/>
    </source>
</evidence>
<dbReference type="SUPFAM" id="SSF51735">
    <property type="entry name" value="NAD(P)-binding Rossmann-fold domains"/>
    <property type="match status" value="1"/>
</dbReference>
<keyword evidence="7" id="KW-1185">Reference proteome</keyword>
<dbReference type="PANTHER" id="PTHR43272:SF33">
    <property type="entry name" value="AMP-BINDING DOMAIN-CONTAINING PROTEIN-RELATED"/>
    <property type="match status" value="1"/>
</dbReference>
<dbReference type="InterPro" id="IPR020806">
    <property type="entry name" value="PKS_PP-bd"/>
</dbReference>
<dbReference type="InterPro" id="IPR009081">
    <property type="entry name" value="PP-bd_ACP"/>
</dbReference>
<evidence type="ECO:0000259" key="5">
    <source>
        <dbReference type="PROSITE" id="PS50075"/>
    </source>
</evidence>
<reference evidence="6" key="1">
    <citation type="submission" date="2022-08" db="EMBL/GenBank/DDBJ databases">
        <title>Whole genome sequencing of non-tuberculosis mycobacteria type-strains.</title>
        <authorList>
            <person name="Igarashi Y."/>
            <person name="Osugi A."/>
            <person name="Mitarai S."/>
        </authorList>
    </citation>
    <scope>NUCLEOTIDE SEQUENCE</scope>
    <source>
        <strain evidence="6">DSM 45127</strain>
    </source>
</reference>
<dbReference type="InterPro" id="IPR020845">
    <property type="entry name" value="AMP-binding_CS"/>
</dbReference>
<dbReference type="InterPro" id="IPR046407">
    <property type="entry name" value="CAR"/>
</dbReference>
<dbReference type="PROSITE" id="PS00455">
    <property type="entry name" value="AMP_BINDING"/>
    <property type="match status" value="1"/>
</dbReference>
<dbReference type="Pfam" id="PF00550">
    <property type="entry name" value="PP-binding"/>
    <property type="match status" value="1"/>
</dbReference>
<dbReference type="InterPro" id="IPR010080">
    <property type="entry name" value="Thioester_reductase-like_dom"/>
</dbReference>
<dbReference type="NCBIfam" id="NF041592">
    <property type="entry name" value="carboxyl_red"/>
    <property type="match status" value="1"/>
</dbReference>
<accession>A0ABY3VMA4</accession>
<dbReference type="Gene3D" id="3.40.50.720">
    <property type="entry name" value="NAD(P)-binding Rossmann-like Domain"/>
    <property type="match status" value="1"/>
</dbReference>
<dbReference type="SUPFAM" id="SSF47336">
    <property type="entry name" value="ACP-like"/>
    <property type="match status" value="1"/>
</dbReference>
<gene>
    <name evidence="6" type="ORF">MKK62_26040</name>
</gene>
<protein>
    <submittedName>
        <fullName evidence="6">Thioester reductase domain-containing protein</fullName>
    </submittedName>
</protein>
<dbReference type="PANTHER" id="PTHR43272">
    <property type="entry name" value="LONG-CHAIN-FATTY-ACID--COA LIGASE"/>
    <property type="match status" value="1"/>
</dbReference>
<dbReference type="InterPro" id="IPR000873">
    <property type="entry name" value="AMP-dep_synth/lig_dom"/>
</dbReference>
<dbReference type="CDD" id="cd05235">
    <property type="entry name" value="SDR_e1"/>
    <property type="match status" value="1"/>
</dbReference>
<evidence type="ECO:0000313" key="7">
    <source>
        <dbReference type="Proteomes" id="UP001055336"/>
    </source>
</evidence>
<evidence type="ECO:0000256" key="4">
    <source>
        <dbReference type="ARBA" id="ARBA00022840"/>
    </source>
</evidence>
<organism evidence="6 7">
    <name type="scientific">Mycobacterium paraterrae</name>
    <dbReference type="NCBI Taxonomy" id="577492"/>
    <lineage>
        <taxon>Bacteria</taxon>
        <taxon>Bacillati</taxon>
        <taxon>Actinomycetota</taxon>
        <taxon>Actinomycetes</taxon>
        <taxon>Mycobacteriales</taxon>
        <taxon>Mycobacteriaceae</taxon>
        <taxon>Mycobacterium</taxon>
    </lineage>
</organism>
<dbReference type="PROSITE" id="PS50075">
    <property type="entry name" value="CARRIER"/>
    <property type="match status" value="1"/>
</dbReference>
<dbReference type="InterPro" id="IPR042099">
    <property type="entry name" value="ANL_N_sf"/>
</dbReference>
<keyword evidence="3" id="KW-0547">Nucleotide-binding</keyword>
<dbReference type="Gene3D" id="1.10.1200.10">
    <property type="entry name" value="ACP-like"/>
    <property type="match status" value="1"/>
</dbReference>
<dbReference type="Pfam" id="PF00501">
    <property type="entry name" value="AMP-binding"/>
    <property type="match status" value="1"/>
</dbReference>
<proteinExistence type="predicted"/>
<dbReference type="NCBIfam" id="TIGR01746">
    <property type="entry name" value="Thioester-redct"/>
    <property type="match status" value="1"/>
</dbReference>
<dbReference type="Pfam" id="PF07993">
    <property type="entry name" value="NAD_binding_4"/>
    <property type="match status" value="1"/>
</dbReference>
<dbReference type="Gene3D" id="3.40.50.12780">
    <property type="entry name" value="N-terminal domain of ligase-like"/>
    <property type="match status" value="1"/>
</dbReference>
<evidence type="ECO:0000256" key="1">
    <source>
        <dbReference type="ARBA" id="ARBA00022450"/>
    </source>
</evidence>
<keyword evidence="2" id="KW-0597">Phosphoprotein</keyword>
<dbReference type="Proteomes" id="UP001055336">
    <property type="component" value="Chromosome"/>
</dbReference>
<dbReference type="InterPro" id="IPR036736">
    <property type="entry name" value="ACP-like_sf"/>
</dbReference>